<gene>
    <name evidence="2" type="ORF">H0235_004422</name>
</gene>
<comment type="caution">
    <text evidence="2">The sequence shown here is derived from an EMBL/GenBank/DDBJ whole genome shotgun (WGS) entry which is preliminary data.</text>
</comment>
<dbReference type="AlphaFoldDB" id="A0A834P792"/>
<organism evidence="2 3">
    <name type="scientific">Vespula pensylvanica</name>
    <name type="common">Western yellow jacket</name>
    <name type="synonym">Wasp</name>
    <dbReference type="NCBI Taxonomy" id="30213"/>
    <lineage>
        <taxon>Eukaryota</taxon>
        <taxon>Metazoa</taxon>
        <taxon>Ecdysozoa</taxon>
        <taxon>Arthropoda</taxon>
        <taxon>Hexapoda</taxon>
        <taxon>Insecta</taxon>
        <taxon>Pterygota</taxon>
        <taxon>Neoptera</taxon>
        <taxon>Endopterygota</taxon>
        <taxon>Hymenoptera</taxon>
        <taxon>Apocrita</taxon>
        <taxon>Aculeata</taxon>
        <taxon>Vespoidea</taxon>
        <taxon>Vespidae</taxon>
        <taxon>Vespinae</taxon>
        <taxon>Vespula</taxon>
    </lineage>
</organism>
<evidence type="ECO:0000313" key="2">
    <source>
        <dbReference type="EMBL" id="KAF7431498.1"/>
    </source>
</evidence>
<protein>
    <submittedName>
        <fullName evidence="2">Uncharacterized protein</fullName>
    </submittedName>
</protein>
<evidence type="ECO:0000256" key="1">
    <source>
        <dbReference type="SAM" id="MobiDB-lite"/>
    </source>
</evidence>
<dbReference type="EMBL" id="JACSDY010000003">
    <property type="protein sequence ID" value="KAF7431498.1"/>
    <property type="molecule type" value="Genomic_DNA"/>
</dbReference>
<accession>A0A834P792</accession>
<evidence type="ECO:0000313" key="3">
    <source>
        <dbReference type="Proteomes" id="UP000600918"/>
    </source>
</evidence>
<feature type="region of interest" description="Disordered" evidence="1">
    <location>
        <begin position="58"/>
        <end position="77"/>
    </location>
</feature>
<dbReference type="Proteomes" id="UP000600918">
    <property type="component" value="Unassembled WGS sequence"/>
</dbReference>
<feature type="compositionally biased region" description="Polar residues" evidence="1">
    <location>
        <begin position="61"/>
        <end position="70"/>
    </location>
</feature>
<reference evidence="2" key="1">
    <citation type="journal article" date="2020" name="G3 (Bethesda)">
        <title>High-Quality Assemblies for Three Invasive Social Wasps from the &lt;i&gt;Vespula&lt;/i&gt; Genus.</title>
        <authorList>
            <person name="Harrop T.W.R."/>
            <person name="Guhlin J."/>
            <person name="McLaughlin G.M."/>
            <person name="Permina E."/>
            <person name="Stockwell P."/>
            <person name="Gilligan J."/>
            <person name="Le Lec M.F."/>
            <person name="Gruber M.A.M."/>
            <person name="Quinn O."/>
            <person name="Lovegrove M."/>
            <person name="Duncan E.J."/>
            <person name="Remnant E.J."/>
            <person name="Van Eeckhoven J."/>
            <person name="Graham B."/>
            <person name="Knapp R.A."/>
            <person name="Langford K.W."/>
            <person name="Kronenberg Z."/>
            <person name="Press M.O."/>
            <person name="Eacker S.M."/>
            <person name="Wilson-Rankin E.E."/>
            <person name="Purcell J."/>
            <person name="Lester P.J."/>
            <person name="Dearden P.K."/>
        </authorList>
    </citation>
    <scope>NUCLEOTIDE SEQUENCE</scope>
    <source>
        <strain evidence="2">Volc-1</strain>
    </source>
</reference>
<sequence>MAVIGRPEERANAKQQVVFARELPWPPIKFNNVDADQLSIVGEATIWTPPSGFRVKLQRGGYQSNSNEQATLRPERL</sequence>
<keyword evidence="3" id="KW-1185">Reference proteome</keyword>
<proteinExistence type="predicted"/>
<name>A0A834P792_VESPE</name>